<feature type="compositionally biased region" description="Basic and acidic residues" evidence="1">
    <location>
        <begin position="148"/>
        <end position="160"/>
    </location>
</feature>
<dbReference type="PANTHER" id="PTHR34536:SF4">
    <property type="entry name" value="BTZ DOMAIN-CONTAINING PROTEIN"/>
    <property type="match status" value="1"/>
</dbReference>
<accession>A0A6A3BF65</accession>
<organism evidence="2 3">
    <name type="scientific">Hibiscus syriacus</name>
    <name type="common">Rose of Sharon</name>
    <dbReference type="NCBI Taxonomy" id="106335"/>
    <lineage>
        <taxon>Eukaryota</taxon>
        <taxon>Viridiplantae</taxon>
        <taxon>Streptophyta</taxon>
        <taxon>Embryophyta</taxon>
        <taxon>Tracheophyta</taxon>
        <taxon>Spermatophyta</taxon>
        <taxon>Magnoliopsida</taxon>
        <taxon>eudicotyledons</taxon>
        <taxon>Gunneridae</taxon>
        <taxon>Pentapetalae</taxon>
        <taxon>rosids</taxon>
        <taxon>malvids</taxon>
        <taxon>Malvales</taxon>
        <taxon>Malvaceae</taxon>
        <taxon>Malvoideae</taxon>
        <taxon>Hibiscus</taxon>
    </lineage>
</organism>
<sequence>MIIHQFSPVTPKEGVSWWKRWTCSTWASNGLQNSEKSSPSRCIGEDGSEIVGLRHMRGNLHLFREGVFNELVQSLLPGHDLVLLDGEDKVTDRPCFTGDMGIRRHESPSYLSRPSKDLRDIDPDQDHGHPRSGMSNRSPSGKVLLRNRRLDLDPRERSDGDDYFGGPMQSGRFHEFATDGMLRGGGMVVGENCSSFRFCPEDDSELHERGNVRERDFDRRIKKRPGNAPPPRRARNIEEHEGNFRHGGQIWQGDGFKDMSQVKRKRF</sequence>
<evidence type="ECO:0000313" key="3">
    <source>
        <dbReference type="Proteomes" id="UP000436088"/>
    </source>
</evidence>
<protein>
    <submittedName>
        <fullName evidence="2">Uncharacterized protein</fullName>
    </submittedName>
</protein>
<comment type="caution">
    <text evidence="2">The sequence shown here is derived from an EMBL/GenBank/DDBJ whole genome shotgun (WGS) entry which is preliminary data.</text>
</comment>
<reference evidence="2" key="1">
    <citation type="submission" date="2019-09" db="EMBL/GenBank/DDBJ databases">
        <title>Draft genome information of white flower Hibiscus syriacus.</title>
        <authorList>
            <person name="Kim Y.-M."/>
        </authorList>
    </citation>
    <scope>NUCLEOTIDE SEQUENCE [LARGE SCALE GENOMIC DNA]</scope>
    <source>
        <strain evidence="2">YM2019G1</strain>
    </source>
</reference>
<feature type="region of interest" description="Disordered" evidence="1">
    <location>
        <begin position="214"/>
        <end position="267"/>
    </location>
</feature>
<evidence type="ECO:0000313" key="2">
    <source>
        <dbReference type="EMBL" id="KAE8714757.1"/>
    </source>
</evidence>
<proteinExistence type="predicted"/>
<dbReference type="PANTHER" id="PTHR34536">
    <property type="entry name" value="DENTIN SIALOPHOSPHOPROTEIN-LIKE PROTEIN"/>
    <property type="match status" value="1"/>
</dbReference>
<feature type="region of interest" description="Disordered" evidence="1">
    <location>
        <begin position="95"/>
        <end position="166"/>
    </location>
</feature>
<dbReference type="Proteomes" id="UP000436088">
    <property type="component" value="Unassembled WGS sequence"/>
</dbReference>
<dbReference type="AlphaFoldDB" id="A0A6A3BF65"/>
<dbReference type="EMBL" id="VEPZ02000869">
    <property type="protein sequence ID" value="KAE8714757.1"/>
    <property type="molecule type" value="Genomic_DNA"/>
</dbReference>
<name>A0A6A3BF65_HIBSY</name>
<gene>
    <name evidence="2" type="ORF">F3Y22_tig00110194pilonHSYRG00167</name>
</gene>
<keyword evidence="3" id="KW-1185">Reference proteome</keyword>
<feature type="compositionally biased region" description="Basic and acidic residues" evidence="1">
    <location>
        <begin position="235"/>
        <end position="244"/>
    </location>
</feature>
<feature type="compositionally biased region" description="Basic and acidic residues" evidence="1">
    <location>
        <begin position="114"/>
        <end position="129"/>
    </location>
</feature>
<evidence type="ECO:0000256" key="1">
    <source>
        <dbReference type="SAM" id="MobiDB-lite"/>
    </source>
</evidence>